<evidence type="ECO:0000259" key="1">
    <source>
        <dbReference type="Pfam" id="PF25561"/>
    </source>
</evidence>
<dbReference type="AlphaFoldDB" id="A0A7D9LYD9"/>
<dbReference type="Proteomes" id="UP001152795">
    <property type="component" value="Unassembled WGS sequence"/>
</dbReference>
<protein>
    <recommendedName>
        <fullName evidence="1">QRICH1-like domain-containing protein</fullName>
    </recommendedName>
</protein>
<dbReference type="EMBL" id="CACRXK020025138">
    <property type="protein sequence ID" value="CAB4039264.1"/>
    <property type="molecule type" value="Genomic_DNA"/>
</dbReference>
<proteinExistence type="predicted"/>
<name>A0A7D9LYD9_PARCT</name>
<dbReference type="InterPro" id="IPR057926">
    <property type="entry name" value="QRICH1_dom"/>
</dbReference>
<dbReference type="PANTHER" id="PTHR46963">
    <property type="entry name" value="SIMILAR TO RIKEN CDNA E130308A19"/>
    <property type="match status" value="1"/>
</dbReference>
<reference evidence="2" key="1">
    <citation type="submission" date="2020-04" db="EMBL/GenBank/DDBJ databases">
        <authorList>
            <person name="Alioto T."/>
            <person name="Alioto T."/>
            <person name="Gomez Garrido J."/>
        </authorList>
    </citation>
    <scope>NUCLEOTIDE SEQUENCE</scope>
    <source>
        <strain evidence="2">A484AB</strain>
    </source>
</reference>
<organism evidence="2 3">
    <name type="scientific">Paramuricea clavata</name>
    <name type="common">Red gorgonian</name>
    <name type="synonym">Violescent sea-whip</name>
    <dbReference type="NCBI Taxonomy" id="317549"/>
    <lineage>
        <taxon>Eukaryota</taxon>
        <taxon>Metazoa</taxon>
        <taxon>Cnidaria</taxon>
        <taxon>Anthozoa</taxon>
        <taxon>Octocorallia</taxon>
        <taxon>Malacalcyonacea</taxon>
        <taxon>Plexauridae</taxon>
        <taxon>Paramuricea</taxon>
    </lineage>
</organism>
<evidence type="ECO:0000313" key="2">
    <source>
        <dbReference type="EMBL" id="CAB4039264.1"/>
    </source>
</evidence>
<gene>
    <name evidence="2" type="ORF">PACLA_8A038168</name>
</gene>
<sequence>MYDINVIKRYFESIYETREIENIPAKELNVQLAKFFMNVRKRNGSVYEPTSLKDFQRSLQRYLNDKSSTMNILQDQVFAKSREVLIAKKRELVQQHAKGNRPQACRELTTAEEDKFFELGLFGKHDPEVLQRTVCGFFLFISAFERQQQNLSYFNQSTVEGMFSGATFKRSKAVISTFFSTRAKVRSELQKQLLPKKACYLERWQ</sequence>
<dbReference type="PANTHER" id="PTHR46963:SF2">
    <property type="match status" value="1"/>
</dbReference>
<dbReference type="InterPro" id="IPR042838">
    <property type="entry name" value="KIAA1958"/>
</dbReference>
<dbReference type="OrthoDB" id="5988392at2759"/>
<dbReference type="Pfam" id="PF25561">
    <property type="entry name" value="QRICH1"/>
    <property type="match status" value="1"/>
</dbReference>
<accession>A0A7D9LYD9</accession>
<feature type="domain" description="QRICH1-like" evidence="1">
    <location>
        <begin position="20"/>
        <end position="84"/>
    </location>
</feature>
<comment type="caution">
    <text evidence="2">The sequence shown here is derived from an EMBL/GenBank/DDBJ whole genome shotgun (WGS) entry which is preliminary data.</text>
</comment>
<keyword evidence="3" id="KW-1185">Reference proteome</keyword>
<evidence type="ECO:0000313" key="3">
    <source>
        <dbReference type="Proteomes" id="UP001152795"/>
    </source>
</evidence>